<evidence type="ECO:0000256" key="5">
    <source>
        <dbReference type="ARBA" id="ARBA00022475"/>
    </source>
</evidence>
<evidence type="ECO:0000256" key="7">
    <source>
        <dbReference type="ARBA" id="ARBA00022970"/>
    </source>
</evidence>
<dbReference type="InterPro" id="IPR043429">
    <property type="entry name" value="ArtM/GltK/GlnP/TcyL/YhdX-like"/>
</dbReference>
<proteinExistence type="inferred from homology"/>
<comment type="similarity">
    <text evidence="3">Belongs to the binding-protein-dependent transport system permease family. HisMQ subfamily.</text>
</comment>
<organism evidence="12 13">
    <name type="scientific">Pigmentiphaga aceris</name>
    <dbReference type="NCBI Taxonomy" id="1940612"/>
    <lineage>
        <taxon>Bacteria</taxon>
        <taxon>Pseudomonadati</taxon>
        <taxon>Pseudomonadota</taxon>
        <taxon>Betaproteobacteria</taxon>
        <taxon>Burkholderiales</taxon>
        <taxon>Alcaligenaceae</taxon>
        <taxon>Pigmentiphaga</taxon>
    </lineage>
</organism>
<dbReference type="InterPro" id="IPR035906">
    <property type="entry name" value="MetI-like_sf"/>
</dbReference>
<dbReference type="Pfam" id="PF00528">
    <property type="entry name" value="BPD_transp_1"/>
    <property type="match status" value="1"/>
</dbReference>
<name>A0A5C0AWI8_9BURK</name>
<evidence type="ECO:0000256" key="2">
    <source>
        <dbReference type="ARBA" id="ARBA00004429"/>
    </source>
</evidence>
<dbReference type="CDD" id="cd06261">
    <property type="entry name" value="TM_PBP2"/>
    <property type="match status" value="1"/>
</dbReference>
<keyword evidence="9 10" id="KW-0472">Membrane</keyword>
<evidence type="ECO:0000256" key="1">
    <source>
        <dbReference type="ARBA" id="ARBA00003159"/>
    </source>
</evidence>
<dbReference type="PANTHER" id="PTHR30614:SF20">
    <property type="entry name" value="GLUTAMINE TRANSPORT SYSTEM PERMEASE PROTEIN GLNP"/>
    <property type="match status" value="1"/>
</dbReference>
<keyword evidence="4 10" id="KW-0813">Transport</keyword>
<evidence type="ECO:0000256" key="3">
    <source>
        <dbReference type="ARBA" id="ARBA00010072"/>
    </source>
</evidence>
<dbReference type="SUPFAM" id="SSF161098">
    <property type="entry name" value="MetI-like"/>
    <property type="match status" value="1"/>
</dbReference>
<evidence type="ECO:0000313" key="12">
    <source>
        <dbReference type="EMBL" id="QEI05081.1"/>
    </source>
</evidence>
<dbReference type="PANTHER" id="PTHR30614">
    <property type="entry name" value="MEMBRANE COMPONENT OF AMINO ACID ABC TRANSPORTER"/>
    <property type="match status" value="1"/>
</dbReference>
<dbReference type="PROSITE" id="PS50928">
    <property type="entry name" value="ABC_TM1"/>
    <property type="match status" value="1"/>
</dbReference>
<evidence type="ECO:0000256" key="6">
    <source>
        <dbReference type="ARBA" id="ARBA00022692"/>
    </source>
</evidence>
<evidence type="ECO:0000256" key="9">
    <source>
        <dbReference type="ARBA" id="ARBA00023136"/>
    </source>
</evidence>
<gene>
    <name evidence="12" type="ORF">FXN63_03940</name>
</gene>
<dbReference type="GO" id="GO:0043190">
    <property type="term" value="C:ATP-binding cassette (ABC) transporter complex"/>
    <property type="evidence" value="ECO:0007669"/>
    <property type="project" value="InterPro"/>
</dbReference>
<dbReference type="RefSeq" id="WP_148813040.1">
    <property type="nucleotide sequence ID" value="NZ_CP043046.1"/>
</dbReference>
<comment type="function">
    <text evidence="1">Part of the binding-protein-dependent transport system for glutamine; probably responsible for the translocation of the substrate across the membrane.</text>
</comment>
<dbReference type="EMBL" id="CP043046">
    <property type="protein sequence ID" value="QEI05081.1"/>
    <property type="molecule type" value="Genomic_DNA"/>
</dbReference>
<feature type="transmembrane region" description="Helical" evidence="10">
    <location>
        <begin position="161"/>
        <end position="180"/>
    </location>
</feature>
<feature type="transmembrane region" description="Helical" evidence="10">
    <location>
        <begin position="200"/>
        <end position="217"/>
    </location>
</feature>
<dbReference type="InterPro" id="IPR000515">
    <property type="entry name" value="MetI-like"/>
</dbReference>
<dbReference type="NCBIfam" id="TIGR01726">
    <property type="entry name" value="HEQRo_perm_3TM"/>
    <property type="match status" value="1"/>
</dbReference>
<dbReference type="OrthoDB" id="9814902at2"/>
<protein>
    <submittedName>
        <fullName evidence="12">ABC transporter permease subunit</fullName>
    </submittedName>
</protein>
<keyword evidence="13" id="KW-1185">Reference proteome</keyword>
<keyword evidence="5" id="KW-1003">Cell membrane</keyword>
<evidence type="ECO:0000256" key="10">
    <source>
        <dbReference type="RuleBase" id="RU363032"/>
    </source>
</evidence>
<evidence type="ECO:0000256" key="8">
    <source>
        <dbReference type="ARBA" id="ARBA00022989"/>
    </source>
</evidence>
<dbReference type="InterPro" id="IPR010065">
    <property type="entry name" value="AA_ABC_transptr_permease_3TM"/>
</dbReference>
<keyword evidence="6 10" id="KW-0812">Transmembrane</keyword>
<dbReference type="Gene3D" id="1.10.3720.10">
    <property type="entry name" value="MetI-like"/>
    <property type="match status" value="1"/>
</dbReference>
<evidence type="ECO:0000256" key="4">
    <source>
        <dbReference type="ARBA" id="ARBA00022448"/>
    </source>
</evidence>
<reference evidence="12 13" key="1">
    <citation type="submission" date="2019-08" db="EMBL/GenBank/DDBJ databases">
        <title>Amphibian skin-associated Pigmentiphaga: genome sequence and occurrence across geography and hosts.</title>
        <authorList>
            <person name="Bletz M.C."/>
            <person name="Bunk B."/>
            <person name="Sproeer C."/>
            <person name="Biwer P."/>
            <person name="Reiter S."/>
            <person name="Rabemananjara F.C.E."/>
            <person name="Schulz S."/>
            <person name="Overmann J."/>
            <person name="Vences M."/>
        </authorList>
    </citation>
    <scope>NUCLEOTIDE SEQUENCE [LARGE SCALE GENOMIC DNA]</scope>
    <source>
        <strain evidence="12 13">Mada1488</strain>
    </source>
</reference>
<keyword evidence="8 10" id="KW-1133">Transmembrane helix</keyword>
<comment type="subcellular location">
    <subcellularLocation>
        <location evidence="2">Cell inner membrane</location>
        <topology evidence="2">Multi-pass membrane protein</topology>
    </subcellularLocation>
    <subcellularLocation>
        <location evidence="10">Cell membrane</location>
        <topology evidence="10">Multi-pass membrane protein</topology>
    </subcellularLocation>
</comment>
<dbReference type="Proteomes" id="UP000325161">
    <property type="component" value="Chromosome"/>
</dbReference>
<feature type="transmembrane region" description="Helical" evidence="10">
    <location>
        <begin position="58"/>
        <end position="83"/>
    </location>
</feature>
<feature type="domain" description="ABC transmembrane type-1" evidence="11">
    <location>
        <begin position="27"/>
        <end position="217"/>
    </location>
</feature>
<dbReference type="AlphaFoldDB" id="A0A5C0AWI8"/>
<feature type="transmembrane region" description="Helical" evidence="10">
    <location>
        <begin position="27"/>
        <end position="51"/>
    </location>
</feature>
<feature type="transmembrane region" description="Helical" evidence="10">
    <location>
        <begin position="89"/>
        <end position="110"/>
    </location>
</feature>
<accession>A0A5C0AWI8</accession>
<sequence length="228" mass="24630">MDLDRLIFTFFNAEVAKQYLPQVLEGAWVTILLGLAVIVAGLAGGLLLAFLRSFRLRALNFFIVGFVDIMRALPPLVLIILFYYALPSIGVSLSAFAATWLALALVLAAFSEEIFWSGIASLPYGQVEASRSTGMSHTQTMIWVVLPQACKMMIAPLTNRVIATVKGTAYGSVAALNEILNQATSATSFAGNPTPLTLGAIGYLIIFIPVVVAGRMVEKRYGNARKRV</sequence>
<dbReference type="GO" id="GO:0022857">
    <property type="term" value="F:transmembrane transporter activity"/>
    <property type="evidence" value="ECO:0007669"/>
    <property type="project" value="InterPro"/>
</dbReference>
<evidence type="ECO:0000313" key="13">
    <source>
        <dbReference type="Proteomes" id="UP000325161"/>
    </source>
</evidence>
<dbReference type="GO" id="GO:0006865">
    <property type="term" value="P:amino acid transport"/>
    <property type="evidence" value="ECO:0007669"/>
    <property type="project" value="UniProtKB-KW"/>
</dbReference>
<dbReference type="KEGG" id="pacr:FXN63_03940"/>
<evidence type="ECO:0000259" key="11">
    <source>
        <dbReference type="PROSITE" id="PS50928"/>
    </source>
</evidence>
<keyword evidence="7" id="KW-0029">Amino-acid transport</keyword>